<proteinExistence type="predicted"/>
<feature type="non-terminal residue" evidence="2">
    <location>
        <position position="58"/>
    </location>
</feature>
<accession>A0ABN9E7W7</accession>
<dbReference type="EMBL" id="CATNWA010015219">
    <property type="protein sequence ID" value="CAI9580857.1"/>
    <property type="molecule type" value="Genomic_DNA"/>
</dbReference>
<feature type="transmembrane region" description="Helical" evidence="1">
    <location>
        <begin position="7"/>
        <end position="26"/>
    </location>
</feature>
<protein>
    <submittedName>
        <fullName evidence="2">Uncharacterized protein</fullName>
    </submittedName>
</protein>
<organism evidence="2 3">
    <name type="scientific">Staurois parvus</name>
    <dbReference type="NCBI Taxonomy" id="386267"/>
    <lineage>
        <taxon>Eukaryota</taxon>
        <taxon>Metazoa</taxon>
        <taxon>Chordata</taxon>
        <taxon>Craniata</taxon>
        <taxon>Vertebrata</taxon>
        <taxon>Euteleostomi</taxon>
        <taxon>Amphibia</taxon>
        <taxon>Batrachia</taxon>
        <taxon>Anura</taxon>
        <taxon>Neobatrachia</taxon>
        <taxon>Ranoidea</taxon>
        <taxon>Ranidae</taxon>
        <taxon>Staurois</taxon>
    </lineage>
</organism>
<keyword evidence="3" id="KW-1185">Reference proteome</keyword>
<evidence type="ECO:0000256" key="1">
    <source>
        <dbReference type="SAM" id="Phobius"/>
    </source>
</evidence>
<keyword evidence="1" id="KW-0472">Membrane</keyword>
<reference evidence="2" key="1">
    <citation type="submission" date="2023-05" db="EMBL/GenBank/DDBJ databases">
        <authorList>
            <person name="Stuckert A."/>
        </authorList>
    </citation>
    <scope>NUCLEOTIDE SEQUENCE</scope>
</reference>
<evidence type="ECO:0000313" key="3">
    <source>
        <dbReference type="Proteomes" id="UP001162483"/>
    </source>
</evidence>
<name>A0ABN9E7W7_9NEOB</name>
<evidence type="ECO:0000313" key="2">
    <source>
        <dbReference type="EMBL" id="CAI9580857.1"/>
    </source>
</evidence>
<comment type="caution">
    <text evidence="2">The sequence shown here is derived from an EMBL/GenBank/DDBJ whole genome shotgun (WGS) entry which is preliminary data.</text>
</comment>
<dbReference type="Proteomes" id="UP001162483">
    <property type="component" value="Unassembled WGS sequence"/>
</dbReference>
<keyword evidence="1" id="KW-1133">Transmembrane helix</keyword>
<sequence>MRGHQRVNWVVCWCFTVITLLWMAVLCSVQPSRAVCPSHQGGGLLVNKAALLPVEDPR</sequence>
<keyword evidence="1" id="KW-0812">Transmembrane</keyword>
<gene>
    <name evidence="2" type="ORF">SPARVUS_LOCUS9367516</name>
</gene>